<feature type="region of interest" description="Disordered" evidence="1">
    <location>
        <begin position="28"/>
        <end position="135"/>
    </location>
</feature>
<dbReference type="Proteomes" id="UP001385951">
    <property type="component" value="Unassembled WGS sequence"/>
</dbReference>
<protein>
    <submittedName>
        <fullName evidence="2">Uncharacterized protein</fullName>
    </submittedName>
</protein>
<proteinExistence type="predicted"/>
<keyword evidence="3" id="KW-1185">Reference proteome</keyword>
<sequence>MIEEGNALTEAHVVASSAAAASDGMVNSNHVVAGGPITPIAGDPSMTNDDLSARSTSPPGFRPRGRKARGTVTTASSSTGQGNSGTNGSAQRNPNGTGGGNTGTSQGTPRNGDRSGSNNGGQGGSGKRDTSRKKK</sequence>
<reference evidence="2 3" key="1">
    <citation type="submission" date="2022-09" db="EMBL/GenBank/DDBJ databases">
        <authorList>
            <person name="Palmer J.M."/>
        </authorList>
    </citation>
    <scope>NUCLEOTIDE SEQUENCE [LARGE SCALE GENOMIC DNA]</scope>
    <source>
        <strain evidence="2 3">DSM 7382</strain>
    </source>
</reference>
<organism evidence="2 3">
    <name type="scientific">Cerrena zonata</name>
    <dbReference type="NCBI Taxonomy" id="2478898"/>
    <lineage>
        <taxon>Eukaryota</taxon>
        <taxon>Fungi</taxon>
        <taxon>Dikarya</taxon>
        <taxon>Basidiomycota</taxon>
        <taxon>Agaricomycotina</taxon>
        <taxon>Agaricomycetes</taxon>
        <taxon>Polyporales</taxon>
        <taxon>Cerrenaceae</taxon>
        <taxon>Cerrena</taxon>
    </lineage>
</organism>
<dbReference type="AlphaFoldDB" id="A0AAW0GUC8"/>
<feature type="compositionally biased region" description="Low complexity" evidence="1">
    <location>
        <begin position="73"/>
        <end position="91"/>
    </location>
</feature>
<accession>A0AAW0GUC8</accession>
<gene>
    <name evidence="2" type="ORF">QCA50_001872</name>
</gene>
<feature type="compositionally biased region" description="Polar residues" evidence="1">
    <location>
        <begin position="45"/>
        <end position="58"/>
    </location>
</feature>
<comment type="caution">
    <text evidence="2">The sequence shown here is derived from an EMBL/GenBank/DDBJ whole genome shotgun (WGS) entry which is preliminary data.</text>
</comment>
<evidence type="ECO:0000256" key="1">
    <source>
        <dbReference type="SAM" id="MobiDB-lite"/>
    </source>
</evidence>
<name>A0AAW0GUC8_9APHY</name>
<evidence type="ECO:0000313" key="3">
    <source>
        <dbReference type="Proteomes" id="UP001385951"/>
    </source>
</evidence>
<evidence type="ECO:0000313" key="2">
    <source>
        <dbReference type="EMBL" id="KAK7694684.1"/>
    </source>
</evidence>
<feature type="compositionally biased region" description="Low complexity" evidence="1">
    <location>
        <begin position="103"/>
        <end position="117"/>
    </location>
</feature>
<dbReference type="EMBL" id="JASBNA010000002">
    <property type="protein sequence ID" value="KAK7694684.1"/>
    <property type="molecule type" value="Genomic_DNA"/>
</dbReference>